<accession>A0AA87K408</accession>
<dbReference type="Gene3D" id="3.90.550.20">
    <property type="match status" value="1"/>
</dbReference>
<organism evidence="1 2">
    <name type="scientific">Streptococcus suis R61</name>
    <dbReference type="NCBI Taxonomy" id="996306"/>
    <lineage>
        <taxon>Bacteria</taxon>
        <taxon>Bacillati</taxon>
        <taxon>Bacillota</taxon>
        <taxon>Bacilli</taxon>
        <taxon>Lactobacillales</taxon>
        <taxon>Streptococcaceae</taxon>
        <taxon>Streptococcus</taxon>
    </lineage>
</organism>
<comment type="caution">
    <text evidence="1">The sequence shown here is derived from an EMBL/GenBank/DDBJ whole genome shotgun (WGS) entry which is preliminary data.</text>
</comment>
<protein>
    <submittedName>
        <fullName evidence="1">Capsular polysaccharide biosynthesis protein</fullName>
    </submittedName>
</protein>
<name>A0AA87K408_STRSU</name>
<sequence>MIRDVGKFMTVFRQSPSMALFKVLTKFGAEETIKPDSFLGMLLSRLKWRVHSRFYEKTVTRHLSPFSAYLENDNTADSLTPIIWTLWWQGESELPTVCRHAIESQKRFAQKNGYQHIFLTKDNLADYLAIPEVLLDKLARKKMAFTPFSNYVRYALLAQHGGVWMDATLYVTDQLDSHLFANDFFAFRHQIESVRNYYLYWIEQGRWTSFCFSAKKGNPHVRYIRDCLLYYFSQVDNPINYTIDLFQDIHYRLHPEFREVIDYLPIVSGIEYRDFVSVHFNEPFDEKRWQEVLETSPIVKFSWKFYRKSILDGSYADVIYRPFFPNSKENNED</sequence>
<evidence type="ECO:0000313" key="1">
    <source>
        <dbReference type="EMBL" id="EHC03225.1"/>
    </source>
</evidence>
<evidence type="ECO:0000313" key="2">
    <source>
        <dbReference type="Proteomes" id="UP000004014"/>
    </source>
</evidence>
<dbReference type="InterPro" id="IPR029044">
    <property type="entry name" value="Nucleotide-diphossugar_trans"/>
</dbReference>
<dbReference type="SUPFAM" id="SSF53448">
    <property type="entry name" value="Nucleotide-diphospho-sugar transferases"/>
    <property type="match status" value="1"/>
</dbReference>
<dbReference type="AlphaFoldDB" id="A0AA87K408"/>
<gene>
    <name evidence="1" type="ORF">SSUR61_0745</name>
</gene>
<dbReference type="InterPro" id="IPR008441">
    <property type="entry name" value="AfumC-like_glycosyl_Trfase"/>
</dbReference>
<proteinExistence type="predicted"/>
<reference evidence="1 2" key="1">
    <citation type="submission" date="2011-03" db="EMBL/GenBank/DDBJ databases">
        <title>Deep-sequencing identification of multiple resistance mechanism for the high antibiotic-resistance strain Streptococcus suis R61.</title>
        <authorList>
            <person name="Hu P."/>
            <person name="Yang M."/>
            <person name="Jin M."/>
            <person name="Xiao J."/>
        </authorList>
    </citation>
    <scope>NUCLEOTIDE SEQUENCE [LARGE SCALE GENOMIC DNA]</scope>
    <source>
        <strain evidence="1 2">R61</strain>
    </source>
</reference>
<dbReference type="Proteomes" id="UP000004014">
    <property type="component" value="Unassembled WGS sequence"/>
</dbReference>
<dbReference type="RefSeq" id="WP_002940753.1">
    <property type="nucleotide sequence ID" value="NZ_AEYY01000022.1"/>
</dbReference>
<dbReference type="Pfam" id="PF05704">
    <property type="entry name" value="Caps_synth"/>
    <property type="match status" value="1"/>
</dbReference>
<dbReference type="GO" id="GO:0016757">
    <property type="term" value="F:glycosyltransferase activity"/>
    <property type="evidence" value="ECO:0007669"/>
    <property type="project" value="InterPro"/>
</dbReference>
<dbReference type="EMBL" id="AEYY01000022">
    <property type="protein sequence ID" value="EHC03225.1"/>
    <property type="molecule type" value="Genomic_DNA"/>
</dbReference>